<name>A0A7X0IJ45_9ACTN</name>
<protein>
    <recommendedName>
        <fullName evidence="8">Probable DNA 3'-5' helicase RecG</fullName>
    </recommendedName>
</protein>
<evidence type="ECO:0000256" key="8">
    <source>
        <dbReference type="ARBA" id="ARBA00049819"/>
    </source>
</evidence>
<dbReference type="InterPro" id="IPR027417">
    <property type="entry name" value="P-loop_NTPase"/>
</dbReference>
<dbReference type="EMBL" id="JACHIU010000001">
    <property type="protein sequence ID" value="MBB6475898.1"/>
    <property type="molecule type" value="Genomic_DNA"/>
</dbReference>
<dbReference type="InterPro" id="IPR001650">
    <property type="entry name" value="Helicase_C-like"/>
</dbReference>
<dbReference type="SUPFAM" id="SSF50249">
    <property type="entry name" value="Nucleic acid-binding proteins"/>
    <property type="match status" value="1"/>
</dbReference>
<dbReference type="PANTHER" id="PTHR47964:SF1">
    <property type="entry name" value="ATP-DEPENDENT DNA HELICASE HOMOLOG RECG, CHLOROPLASTIC"/>
    <property type="match status" value="1"/>
</dbReference>
<evidence type="ECO:0000256" key="2">
    <source>
        <dbReference type="ARBA" id="ARBA00022763"/>
    </source>
</evidence>
<feature type="domain" description="Helicase ATP-binding" evidence="10">
    <location>
        <begin position="284"/>
        <end position="454"/>
    </location>
</feature>
<evidence type="ECO:0000256" key="5">
    <source>
        <dbReference type="ARBA" id="ARBA00022840"/>
    </source>
</evidence>
<dbReference type="PROSITE" id="PS51192">
    <property type="entry name" value="HELICASE_ATP_BIND_1"/>
    <property type="match status" value="1"/>
</dbReference>
<organism evidence="12 13">
    <name type="scientific">Sphaerisporangium rubeum</name>
    <dbReference type="NCBI Taxonomy" id="321317"/>
    <lineage>
        <taxon>Bacteria</taxon>
        <taxon>Bacillati</taxon>
        <taxon>Actinomycetota</taxon>
        <taxon>Actinomycetes</taxon>
        <taxon>Streptosporangiales</taxon>
        <taxon>Streptosporangiaceae</taxon>
        <taxon>Sphaerisporangium</taxon>
    </lineage>
</organism>
<keyword evidence="4 12" id="KW-0347">Helicase</keyword>
<keyword evidence="1" id="KW-0547">Nucleotide-binding</keyword>
<evidence type="ECO:0000259" key="10">
    <source>
        <dbReference type="PROSITE" id="PS51192"/>
    </source>
</evidence>
<dbReference type="InterPro" id="IPR014001">
    <property type="entry name" value="Helicase_ATP-bd"/>
</dbReference>
<accession>A0A7X0IJ45</accession>
<keyword evidence="7" id="KW-0234">DNA repair</keyword>
<dbReference type="GO" id="GO:0016787">
    <property type="term" value="F:hydrolase activity"/>
    <property type="evidence" value="ECO:0007669"/>
    <property type="project" value="UniProtKB-KW"/>
</dbReference>
<dbReference type="InterPro" id="IPR012340">
    <property type="entry name" value="NA-bd_OB-fold"/>
</dbReference>
<dbReference type="Pfam" id="PF00271">
    <property type="entry name" value="Helicase_C"/>
    <property type="match status" value="1"/>
</dbReference>
<dbReference type="PROSITE" id="PS51194">
    <property type="entry name" value="HELICASE_CTER"/>
    <property type="match status" value="1"/>
</dbReference>
<dbReference type="Pfam" id="PF17191">
    <property type="entry name" value="RecG_wedge"/>
    <property type="match status" value="1"/>
</dbReference>
<keyword evidence="6" id="KW-0238">DNA-binding</keyword>
<feature type="domain" description="Helicase C-terminal" evidence="11">
    <location>
        <begin position="548"/>
        <end position="707"/>
    </location>
</feature>
<dbReference type="SMART" id="SM00487">
    <property type="entry name" value="DEXDc"/>
    <property type="match status" value="1"/>
</dbReference>
<reference evidence="12 13" key="1">
    <citation type="submission" date="2020-08" db="EMBL/GenBank/DDBJ databases">
        <title>Sequencing the genomes of 1000 actinobacteria strains.</title>
        <authorList>
            <person name="Klenk H.-P."/>
        </authorList>
    </citation>
    <scope>NUCLEOTIDE SEQUENCE [LARGE SCALE GENOMIC DNA]</scope>
    <source>
        <strain evidence="12 13">DSM 44936</strain>
    </source>
</reference>
<evidence type="ECO:0000256" key="1">
    <source>
        <dbReference type="ARBA" id="ARBA00022741"/>
    </source>
</evidence>
<evidence type="ECO:0000256" key="7">
    <source>
        <dbReference type="ARBA" id="ARBA00023204"/>
    </source>
</evidence>
<dbReference type="InterPro" id="IPR011545">
    <property type="entry name" value="DEAD/DEAH_box_helicase_dom"/>
</dbReference>
<dbReference type="InterPro" id="IPR045562">
    <property type="entry name" value="RecG_dom3_C"/>
</dbReference>
<dbReference type="GO" id="GO:0005524">
    <property type="term" value="F:ATP binding"/>
    <property type="evidence" value="ECO:0007669"/>
    <property type="project" value="UniProtKB-KW"/>
</dbReference>
<evidence type="ECO:0000256" key="3">
    <source>
        <dbReference type="ARBA" id="ARBA00022801"/>
    </source>
</evidence>
<evidence type="ECO:0000256" key="6">
    <source>
        <dbReference type="ARBA" id="ARBA00023125"/>
    </source>
</evidence>
<dbReference type="SUPFAM" id="SSF52540">
    <property type="entry name" value="P-loop containing nucleoside triphosphate hydrolases"/>
    <property type="match status" value="2"/>
</dbReference>
<dbReference type="SMART" id="SM00490">
    <property type="entry name" value="HELICc"/>
    <property type="match status" value="1"/>
</dbReference>
<keyword evidence="13" id="KW-1185">Reference proteome</keyword>
<dbReference type="InterPro" id="IPR047112">
    <property type="entry name" value="RecG/Mfd"/>
</dbReference>
<dbReference type="CDD" id="cd04488">
    <property type="entry name" value="RecG_wedge_OBF"/>
    <property type="match status" value="1"/>
</dbReference>
<gene>
    <name evidence="12" type="ORF">BJ992_005329</name>
</gene>
<evidence type="ECO:0000259" key="11">
    <source>
        <dbReference type="PROSITE" id="PS51194"/>
    </source>
</evidence>
<dbReference type="GO" id="GO:0003678">
    <property type="term" value="F:DNA helicase activity"/>
    <property type="evidence" value="ECO:0007669"/>
    <property type="project" value="TreeGrafter"/>
</dbReference>
<evidence type="ECO:0000256" key="4">
    <source>
        <dbReference type="ARBA" id="ARBA00022806"/>
    </source>
</evidence>
<evidence type="ECO:0000256" key="9">
    <source>
        <dbReference type="SAM" id="MobiDB-lite"/>
    </source>
</evidence>
<sequence length="775" mass="83919">MTRFEEPLGKALDPKTAKPLESSLNLTTVGELLRHYPRRYAERGELTELDALQVDEYVTVVGEVSRLMRKPMRNRGGTWLEVEVVDGRRNKIYLSFFGKVSHVVETRLKPGTRAMFSGKAGRFGRGTGGRWQLNQPEFELFEESDSSAVEFAAAPVPIYPAAAGVSSWVIRRAIGVVLDTLGPLPDPLPADVRSRHQLTGLAEALEAVHRPRDHADIGKARKRLKFDEAFVLQAVLAQRRQAAAAWPATPRPRRDDGLLARFDERLPFSLTEGQLEVGERVAAELSRDHPMHRLLQGEVGAGKTVVALRAMLQVVDAGGQAALLAPTEVLAQQHHRSITRMLGDLAGGGILGGTGVTLLTGSMGAAARRQALLDAASGAAGIVVGTHALLQEYVQFADLGLVVVDEQHRFGVEQRDALREKAGGGRPHVLVMTATPIPRTVAMTVFGDLEVSTLSQLPAGRAPITTHVVPAADKPHYLERAWERVREEVGLGRQAYVVCPRIGDNETDDDTVSSRPSGKDAISSRPSHKDTTSSRPSGKDAISSRPSGKDAISSRLSDEDAMFAPPSDEDRRPPLSVAEVAATLTAGPLAGLRVEILHGRMPPEEKDAVMHSFTKGEIDVLVSTTVIEVGVDVPNSSVMVIMDADRFGVSQLHQLRGRVGRGGLPGLCLLVTDSPEGTPARERLAAVAATVDGFELSRVDLEQRREGDVLGAAQSGRRSSLKLLQLLRDEDVIHQAREEAQTLLTTDPDLTTHPDLRAEIDRLLGDSKAEYLEKT</sequence>
<dbReference type="RefSeq" id="WP_184985549.1">
    <property type="nucleotide sequence ID" value="NZ_BAAALO010000019.1"/>
</dbReference>
<keyword evidence="3 12" id="KW-0378">Hydrolase</keyword>
<dbReference type="Pfam" id="PF00270">
    <property type="entry name" value="DEAD"/>
    <property type="match status" value="1"/>
</dbReference>
<dbReference type="Proteomes" id="UP000555564">
    <property type="component" value="Unassembled WGS sequence"/>
</dbReference>
<dbReference type="PANTHER" id="PTHR47964">
    <property type="entry name" value="ATP-DEPENDENT DNA HELICASE HOMOLOG RECG, CHLOROPLASTIC"/>
    <property type="match status" value="1"/>
</dbReference>
<dbReference type="InterPro" id="IPR033454">
    <property type="entry name" value="RecG_wedge"/>
</dbReference>
<dbReference type="Gene3D" id="2.40.50.140">
    <property type="entry name" value="Nucleic acid-binding proteins"/>
    <property type="match status" value="1"/>
</dbReference>
<dbReference type="GO" id="GO:0006281">
    <property type="term" value="P:DNA repair"/>
    <property type="evidence" value="ECO:0007669"/>
    <property type="project" value="UniProtKB-KW"/>
</dbReference>
<feature type="region of interest" description="Disordered" evidence="9">
    <location>
        <begin position="502"/>
        <end position="574"/>
    </location>
</feature>
<dbReference type="Gene3D" id="3.40.50.300">
    <property type="entry name" value="P-loop containing nucleotide triphosphate hydrolases"/>
    <property type="match status" value="2"/>
</dbReference>
<dbReference type="NCBIfam" id="NF008167">
    <property type="entry name" value="PRK10917.2-1"/>
    <property type="match status" value="1"/>
</dbReference>
<dbReference type="AlphaFoldDB" id="A0A7X0IJ45"/>
<proteinExistence type="predicted"/>
<keyword evidence="2" id="KW-0227">DNA damage</keyword>
<dbReference type="Pfam" id="PF19833">
    <property type="entry name" value="RecG_dom3_C"/>
    <property type="match status" value="1"/>
</dbReference>
<evidence type="ECO:0000313" key="12">
    <source>
        <dbReference type="EMBL" id="MBB6475898.1"/>
    </source>
</evidence>
<evidence type="ECO:0000313" key="13">
    <source>
        <dbReference type="Proteomes" id="UP000555564"/>
    </source>
</evidence>
<dbReference type="GO" id="GO:0003677">
    <property type="term" value="F:DNA binding"/>
    <property type="evidence" value="ECO:0007669"/>
    <property type="project" value="UniProtKB-KW"/>
</dbReference>
<keyword evidence="5" id="KW-0067">ATP-binding</keyword>
<comment type="caution">
    <text evidence="12">The sequence shown here is derived from an EMBL/GenBank/DDBJ whole genome shotgun (WGS) entry which is preliminary data.</text>
</comment>